<evidence type="ECO:0000313" key="2">
    <source>
        <dbReference type="Proteomes" id="UP000465622"/>
    </source>
</evidence>
<dbReference type="EMBL" id="AP022567">
    <property type="protein sequence ID" value="BBX38045.1"/>
    <property type="molecule type" value="Genomic_DNA"/>
</dbReference>
<accession>A0ABN5YJB0</accession>
<gene>
    <name evidence="1" type="ORF">MMAGJ_73270</name>
</gene>
<evidence type="ECO:0000313" key="1">
    <source>
        <dbReference type="EMBL" id="BBX38045.1"/>
    </source>
</evidence>
<name>A0ABN5YJB0_MYCME</name>
<proteinExistence type="predicted"/>
<dbReference type="Proteomes" id="UP000465622">
    <property type="component" value="Chromosome"/>
</dbReference>
<sequence length="75" mass="8631">MHCLKGVHPEPVAYFTQSRWERITHREMRSRIERQMGLDTAIRALPRIDRDPTFCIGDGMFYRLVATANAQAVAA</sequence>
<keyword evidence="2" id="KW-1185">Reference proteome</keyword>
<organism evidence="1 2">
    <name type="scientific">Mycolicibacterium mageritense</name>
    <name type="common">Mycobacterium mageritense</name>
    <dbReference type="NCBI Taxonomy" id="53462"/>
    <lineage>
        <taxon>Bacteria</taxon>
        <taxon>Bacillati</taxon>
        <taxon>Actinomycetota</taxon>
        <taxon>Actinomycetes</taxon>
        <taxon>Mycobacteriales</taxon>
        <taxon>Mycobacteriaceae</taxon>
        <taxon>Mycolicibacterium</taxon>
    </lineage>
</organism>
<protein>
    <submittedName>
        <fullName evidence="1">Uncharacterized protein</fullName>
    </submittedName>
</protein>
<reference evidence="1 2" key="1">
    <citation type="journal article" date="2019" name="Emerg. Microbes Infect.">
        <title>Comprehensive subspecies identification of 175 nontuberculous mycobacteria species based on 7547 genomic profiles.</title>
        <authorList>
            <person name="Matsumoto Y."/>
            <person name="Kinjo T."/>
            <person name="Motooka D."/>
            <person name="Nabeya D."/>
            <person name="Jung N."/>
            <person name="Uechi K."/>
            <person name="Horii T."/>
            <person name="Iida T."/>
            <person name="Fujita J."/>
            <person name="Nakamura S."/>
        </authorList>
    </citation>
    <scope>NUCLEOTIDE SEQUENCE [LARGE SCALE GENOMIC DNA]</scope>
    <source>
        <strain evidence="1 2">JCM 12375</strain>
    </source>
</reference>